<accession>A0A1K0FBY9</accession>
<dbReference type="EMBL" id="MEIA01000479">
    <property type="protein sequence ID" value="OJF10345.1"/>
    <property type="molecule type" value="Genomic_DNA"/>
</dbReference>
<dbReference type="Gene3D" id="3.30.530.20">
    <property type="match status" value="1"/>
</dbReference>
<protein>
    <submittedName>
        <fullName evidence="1">ATPase</fullName>
    </submittedName>
</protein>
<dbReference type="AlphaFoldDB" id="A0A1K0FBY9"/>
<comment type="caution">
    <text evidence="1">The sequence shown here is derived from an EMBL/GenBank/DDBJ whole genome shotgun (WGS) entry which is preliminary data.</text>
</comment>
<keyword evidence="2" id="KW-1185">Reference proteome</keyword>
<dbReference type="InterPro" id="IPR023393">
    <property type="entry name" value="START-like_dom_sf"/>
</dbReference>
<proteinExistence type="predicted"/>
<dbReference type="RefSeq" id="WP_071809209.1">
    <property type="nucleotide sequence ID" value="NZ_MEIA01000479.1"/>
</dbReference>
<dbReference type="InterPro" id="IPR019587">
    <property type="entry name" value="Polyketide_cyclase/dehydratase"/>
</dbReference>
<dbReference type="Pfam" id="PF10604">
    <property type="entry name" value="Polyketide_cyc2"/>
    <property type="match status" value="1"/>
</dbReference>
<name>A0A1K0FBY9_9ACTN</name>
<evidence type="ECO:0000313" key="2">
    <source>
        <dbReference type="Proteomes" id="UP000182486"/>
    </source>
</evidence>
<evidence type="ECO:0000313" key="1">
    <source>
        <dbReference type="EMBL" id="OJF10345.1"/>
    </source>
</evidence>
<dbReference type="CDD" id="cd08865">
    <property type="entry name" value="SRPBCC_10"/>
    <property type="match status" value="1"/>
</dbReference>
<sequence length="146" mass="16258">MAVDVLTETVIDRPVAEVAAYAADPDNAPRWYANIASVEWVSEPPLRLGSRVTFQAQFLGRTLRYTYEIVEYEPGERLVMRTAQGPFPMETTYTWAPADGGGTRMTLRNRGEPSGFSRVAAPMMATAMRRANRADLARLKALLESM</sequence>
<reference evidence="1 2" key="1">
    <citation type="submission" date="2016-09" db="EMBL/GenBank/DDBJ databases">
        <title>Couchioplanes caeruleus draft genome sequence.</title>
        <authorList>
            <person name="Sheehan J."/>
            <person name="Caffrey P."/>
        </authorList>
    </citation>
    <scope>NUCLEOTIDE SEQUENCE [LARGE SCALE GENOMIC DNA]</scope>
    <source>
        <strain evidence="1 2">DSM 43634</strain>
    </source>
</reference>
<dbReference type="Proteomes" id="UP000182486">
    <property type="component" value="Unassembled WGS sequence"/>
</dbReference>
<gene>
    <name evidence="1" type="ORF">BG844_32390</name>
</gene>
<organism evidence="1 2">
    <name type="scientific">Couchioplanes caeruleus subsp. caeruleus</name>
    <dbReference type="NCBI Taxonomy" id="56427"/>
    <lineage>
        <taxon>Bacteria</taxon>
        <taxon>Bacillati</taxon>
        <taxon>Actinomycetota</taxon>
        <taxon>Actinomycetes</taxon>
        <taxon>Micromonosporales</taxon>
        <taxon>Micromonosporaceae</taxon>
        <taxon>Couchioplanes</taxon>
    </lineage>
</organism>
<dbReference type="SUPFAM" id="SSF55961">
    <property type="entry name" value="Bet v1-like"/>
    <property type="match status" value="1"/>
</dbReference>